<keyword evidence="6 14" id="KW-0732">Signal</keyword>
<organism evidence="16 17">
    <name type="scientific">Aquatica leii</name>
    <dbReference type="NCBI Taxonomy" id="1421715"/>
    <lineage>
        <taxon>Eukaryota</taxon>
        <taxon>Metazoa</taxon>
        <taxon>Ecdysozoa</taxon>
        <taxon>Arthropoda</taxon>
        <taxon>Hexapoda</taxon>
        <taxon>Insecta</taxon>
        <taxon>Pterygota</taxon>
        <taxon>Neoptera</taxon>
        <taxon>Endopterygota</taxon>
        <taxon>Coleoptera</taxon>
        <taxon>Polyphaga</taxon>
        <taxon>Elateriformia</taxon>
        <taxon>Elateroidea</taxon>
        <taxon>Lampyridae</taxon>
        <taxon>Luciolinae</taxon>
        <taxon>Aquatica</taxon>
    </lineage>
</organism>
<dbReference type="GO" id="GO:0005506">
    <property type="term" value="F:iron ion binding"/>
    <property type="evidence" value="ECO:0007669"/>
    <property type="project" value="InterPro"/>
</dbReference>
<keyword evidence="13" id="KW-0325">Glycoprotein</keyword>
<dbReference type="AlphaFoldDB" id="A0AAN7NX96"/>
<feature type="signal peptide" evidence="14">
    <location>
        <begin position="1"/>
        <end position="21"/>
    </location>
</feature>
<dbReference type="InterPro" id="IPR005123">
    <property type="entry name" value="Oxoglu/Fe-dep_dioxygenase_dom"/>
</dbReference>
<dbReference type="PROSITE" id="PS51471">
    <property type="entry name" value="FE2OG_OXY"/>
    <property type="match status" value="1"/>
</dbReference>
<evidence type="ECO:0000313" key="16">
    <source>
        <dbReference type="EMBL" id="KAK4871674.1"/>
    </source>
</evidence>
<keyword evidence="17" id="KW-1185">Reference proteome</keyword>
<dbReference type="SMART" id="SM00702">
    <property type="entry name" value="P4Hc"/>
    <property type="match status" value="1"/>
</dbReference>
<dbReference type="InterPro" id="IPR044862">
    <property type="entry name" value="Pro_4_hyd_alph_FE2OG_OXY"/>
</dbReference>
<dbReference type="EMBL" id="JARPUR010000008">
    <property type="protein sequence ID" value="KAK4871674.1"/>
    <property type="molecule type" value="Genomic_DNA"/>
</dbReference>
<feature type="chain" id="PRO_5042949208" description="procollagen-proline 3-dioxygenase" evidence="14">
    <location>
        <begin position="22"/>
        <end position="644"/>
    </location>
</feature>
<dbReference type="InterPro" id="IPR006620">
    <property type="entry name" value="Pro_4_hyd_alph"/>
</dbReference>
<dbReference type="Gene3D" id="2.60.120.620">
    <property type="entry name" value="q2cbj1_9rhob like domain"/>
    <property type="match status" value="1"/>
</dbReference>
<dbReference type="GO" id="GO:0032963">
    <property type="term" value="P:collagen metabolic process"/>
    <property type="evidence" value="ECO:0007669"/>
    <property type="project" value="InterPro"/>
</dbReference>
<comment type="similarity">
    <text evidence="3">Belongs to the leprecan family.</text>
</comment>
<keyword evidence="10" id="KW-0223">Dioxygenase</keyword>
<keyword evidence="5" id="KW-0479">Metal-binding</keyword>
<evidence type="ECO:0000259" key="15">
    <source>
        <dbReference type="PROSITE" id="PS51471"/>
    </source>
</evidence>
<keyword evidence="9" id="KW-0256">Endoplasmic reticulum</keyword>
<dbReference type="Gene3D" id="1.25.40.10">
    <property type="entry name" value="Tetratricopeptide repeat domain"/>
    <property type="match status" value="2"/>
</dbReference>
<evidence type="ECO:0000256" key="6">
    <source>
        <dbReference type="ARBA" id="ARBA00022729"/>
    </source>
</evidence>
<evidence type="ECO:0000256" key="14">
    <source>
        <dbReference type="SAM" id="SignalP"/>
    </source>
</evidence>
<comment type="cofactor">
    <cofactor evidence="2">
        <name>Fe cation</name>
        <dbReference type="ChEBI" id="CHEBI:24875"/>
    </cofactor>
</comment>
<dbReference type="GO" id="GO:0031418">
    <property type="term" value="F:L-ascorbic acid binding"/>
    <property type="evidence" value="ECO:0007669"/>
    <property type="project" value="InterPro"/>
</dbReference>
<dbReference type="InterPro" id="IPR011990">
    <property type="entry name" value="TPR-like_helical_dom_sf"/>
</dbReference>
<comment type="cofactor">
    <cofactor evidence="1">
        <name>L-ascorbate</name>
        <dbReference type="ChEBI" id="CHEBI:38290"/>
    </cofactor>
</comment>
<dbReference type="Pfam" id="PF23557">
    <property type="entry name" value="TPR_leprecan"/>
    <property type="match status" value="1"/>
</dbReference>
<dbReference type="InterPro" id="IPR056585">
    <property type="entry name" value="Leprecan_dom"/>
</dbReference>
<evidence type="ECO:0000256" key="4">
    <source>
        <dbReference type="ARBA" id="ARBA00012262"/>
    </source>
</evidence>
<dbReference type="Pfam" id="PF13640">
    <property type="entry name" value="2OG-FeII_Oxy_3"/>
    <property type="match status" value="1"/>
</dbReference>
<evidence type="ECO:0000256" key="2">
    <source>
        <dbReference type="ARBA" id="ARBA00001962"/>
    </source>
</evidence>
<dbReference type="InterPro" id="IPR039575">
    <property type="entry name" value="P3H"/>
</dbReference>
<evidence type="ECO:0000256" key="7">
    <source>
        <dbReference type="ARBA" id="ARBA00022737"/>
    </source>
</evidence>
<accession>A0AAN7NX96</accession>
<protein>
    <recommendedName>
        <fullName evidence="4">procollagen-proline 3-dioxygenase</fullName>
        <ecNumber evidence="4">1.14.11.7</ecNumber>
    </recommendedName>
</protein>
<evidence type="ECO:0000256" key="11">
    <source>
        <dbReference type="ARBA" id="ARBA00023002"/>
    </source>
</evidence>
<dbReference type="GO" id="GO:0019797">
    <property type="term" value="F:procollagen-proline 3-dioxygenase activity"/>
    <property type="evidence" value="ECO:0007669"/>
    <property type="project" value="UniProtKB-EC"/>
</dbReference>
<evidence type="ECO:0000256" key="12">
    <source>
        <dbReference type="ARBA" id="ARBA00023004"/>
    </source>
</evidence>
<dbReference type="PANTHER" id="PTHR14049">
    <property type="entry name" value="LEPRECAN 1"/>
    <property type="match status" value="1"/>
</dbReference>
<comment type="caution">
    <text evidence="16">The sequence shown here is derived from an EMBL/GenBank/DDBJ whole genome shotgun (WGS) entry which is preliminary data.</text>
</comment>
<dbReference type="Proteomes" id="UP001353858">
    <property type="component" value="Unassembled WGS sequence"/>
</dbReference>
<feature type="domain" description="Fe2OG dioxygenase" evidence="15">
    <location>
        <begin position="510"/>
        <end position="623"/>
    </location>
</feature>
<reference evidence="17" key="1">
    <citation type="submission" date="2023-01" db="EMBL/GenBank/DDBJ databases">
        <title>Key to firefly adult light organ development and bioluminescence: homeobox transcription factors regulate luciferase expression and transportation to peroxisome.</title>
        <authorList>
            <person name="Fu X."/>
        </authorList>
    </citation>
    <scope>NUCLEOTIDE SEQUENCE [LARGE SCALE GENOMIC DNA]</scope>
</reference>
<evidence type="ECO:0000256" key="3">
    <source>
        <dbReference type="ARBA" id="ARBA00006487"/>
    </source>
</evidence>
<dbReference type="FunFam" id="2.60.120.620:FF:000003">
    <property type="entry name" value="Prolyl 3-hydroxylase 2"/>
    <property type="match status" value="1"/>
</dbReference>
<keyword evidence="12" id="KW-0408">Iron</keyword>
<evidence type="ECO:0000256" key="5">
    <source>
        <dbReference type="ARBA" id="ARBA00022723"/>
    </source>
</evidence>
<keyword evidence="7" id="KW-0677">Repeat</keyword>
<evidence type="ECO:0000256" key="13">
    <source>
        <dbReference type="ARBA" id="ARBA00023180"/>
    </source>
</evidence>
<name>A0AAN7NX96_9COLE</name>
<proteinExistence type="inferred from homology"/>
<dbReference type="PANTHER" id="PTHR14049:SF9">
    <property type="entry name" value="PROCOLLAGEN-PROLINE 3-DIOXYGENASE"/>
    <property type="match status" value="1"/>
</dbReference>
<evidence type="ECO:0000313" key="17">
    <source>
        <dbReference type="Proteomes" id="UP001353858"/>
    </source>
</evidence>
<evidence type="ECO:0000256" key="8">
    <source>
        <dbReference type="ARBA" id="ARBA00022803"/>
    </source>
</evidence>
<keyword evidence="8" id="KW-0802">TPR repeat</keyword>
<sequence>MRFCTGIACLTLIITLQHALAKEHEEQSEQCLMLYQHGVQSYLENNFDDCINKLEEGVKKYNSYTKALQNCRLKCKEDVESVDPLYPVDIDNMYYYEKTIRNTLCLIKCRKAHPELATSPNLRPQTERIYDERKPYEYLHLCYYQKKQFQKAASAVFTYLVVHAKDDAATKSLKFYSTLPEVDMKEIVNFEAKDHIYLYIHGVDAYDKKDWKAVENNMEESLVSYLQAEEECRALCEGPFDQGWYPDLIPSIANHYTFALNCKTKCAQQLNNLNGEYHDDLLPSHYHYLQFAYFKNNNLKAACQAAASYVLFYPNDDTMRSNMEYYKSLPKVENNFFTPRPEAVYYVRRLTYEKRLLKFIDTEYRFNETDGAETKEEKSTEKYLSSYCKAPQLEILTNHNSNIQLVMDNKDLNGTKRFVVDGLLTPTECKTMLRIAQDFAQKGDGYKGNPTPHTVLETFKGISIGRAALLFHFGRVNYRELYLYLKSTEIAKKLLEDNFSIKQTLYFTYTHLVCRSSLSGNKNRTDFSHSIHADNCNIGENGICRKSLPAYIWRDYSAIIYLNNNFDGGDFIFSQDMFGNFIQSTIKPKCGRMIGFSSGAENLHGVKAVTRGTRCAIAIWFTFNKKYKENDRTIAYKLLHQFMN</sequence>
<evidence type="ECO:0000256" key="1">
    <source>
        <dbReference type="ARBA" id="ARBA00001961"/>
    </source>
</evidence>
<dbReference type="EC" id="1.14.11.7" evidence="4"/>
<evidence type="ECO:0000256" key="9">
    <source>
        <dbReference type="ARBA" id="ARBA00022824"/>
    </source>
</evidence>
<evidence type="ECO:0000256" key="10">
    <source>
        <dbReference type="ARBA" id="ARBA00022964"/>
    </source>
</evidence>
<keyword evidence="11" id="KW-0560">Oxidoreductase</keyword>
<gene>
    <name evidence="16" type="ORF">RN001_015798</name>
</gene>